<keyword evidence="3" id="KW-1185">Reference proteome</keyword>
<name>A0A1W1XRX7_9BACT</name>
<dbReference type="EMBL" id="FWXF01000017">
    <property type="protein sequence ID" value="SMC26647.1"/>
    <property type="molecule type" value="Genomic_DNA"/>
</dbReference>
<evidence type="ECO:0000256" key="1">
    <source>
        <dbReference type="SAM" id="MobiDB-lite"/>
    </source>
</evidence>
<evidence type="ECO:0000313" key="2">
    <source>
        <dbReference type="EMBL" id="SMC26647.1"/>
    </source>
</evidence>
<feature type="region of interest" description="Disordered" evidence="1">
    <location>
        <begin position="49"/>
        <end position="69"/>
    </location>
</feature>
<accession>A0A1W1XRX7</accession>
<sequence length="200" mass="22423">MPRADKNSIKDTGIMSGGIAIGPKGANKGLKIRVLFDWKPDNGGPIPGPFELLDGGTGVSKTRDGKKHQRGEIYEKVRALRTEFEDGRDFLQEVRKFDPSISHPINANTMHILEGRPYGAVPRPEESTSRMPQRASHDIPSKEYIERLMEQLIAEGKGTKEGNVEQSVLREAILKNYYEAQGMNPPDKWWERVLETAKQG</sequence>
<dbReference type="AlphaFoldDB" id="A0A1W1XRX7"/>
<dbReference type="STRING" id="1121390.SAMN02746041_02714"/>
<gene>
    <name evidence="2" type="ORF">SAMN02746041_02714</name>
</gene>
<protein>
    <submittedName>
        <fullName evidence="2">Uncharacterized protein</fullName>
    </submittedName>
</protein>
<proteinExistence type="predicted"/>
<reference evidence="2 3" key="1">
    <citation type="submission" date="2017-04" db="EMBL/GenBank/DDBJ databases">
        <authorList>
            <person name="Afonso C.L."/>
            <person name="Miller P.J."/>
            <person name="Scott M.A."/>
            <person name="Spackman E."/>
            <person name="Goraichik I."/>
            <person name="Dimitrov K.M."/>
            <person name="Suarez D.L."/>
            <person name="Swayne D.E."/>
        </authorList>
    </citation>
    <scope>NUCLEOTIDE SEQUENCE [LARGE SCALE GENOMIC DNA]</scope>
    <source>
        <strain evidence="2 3">DSM 13146</strain>
    </source>
</reference>
<dbReference type="RefSeq" id="WP_084058637.1">
    <property type="nucleotide sequence ID" value="NZ_FWXF01000017.1"/>
</dbReference>
<evidence type="ECO:0000313" key="3">
    <source>
        <dbReference type="Proteomes" id="UP000192783"/>
    </source>
</evidence>
<dbReference type="Proteomes" id="UP000192783">
    <property type="component" value="Unassembled WGS sequence"/>
</dbReference>
<organism evidence="2 3">
    <name type="scientific">Desulfacinum hydrothermale DSM 13146</name>
    <dbReference type="NCBI Taxonomy" id="1121390"/>
    <lineage>
        <taxon>Bacteria</taxon>
        <taxon>Pseudomonadati</taxon>
        <taxon>Thermodesulfobacteriota</taxon>
        <taxon>Syntrophobacteria</taxon>
        <taxon>Syntrophobacterales</taxon>
        <taxon>Syntrophobacteraceae</taxon>
        <taxon>Desulfacinum</taxon>
    </lineage>
</organism>